<reference evidence="1" key="1">
    <citation type="submission" date="2014-09" db="EMBL/GenBank/DDBJ databases">
        <authorList>
            <person name="Magalhaes I.L.F."/>
            <person name="Oliveira U."/>
            <person name="Santos F.R."/>
            <person name="Vidigal T.H.D.A."/>
            <person name="Brescovit A.D."/>
            <person name="Santos A.J."/>
        </authorList>
    </citation>
    <scope>NUCLEOTIDE SEQUENCE</scope>
    <source>
        <tissue evidence="1">Shoot tissue taken approximately 20 cm above the soil surface</tissue>
    </source>
</reference>
<reference evidence="1" key="2">
    <citation type="journal article" date="2015" name="Data Brief">
        <title>Shoot transcriptome of the giant reed, Arundo donax.</title>
        <authorList>
            <person name="Barrero R.A."/>
            <person name="Guerrero F.D."/>
            <person name="Moolhuijzen P."/>
            <person name="Goolsby J.A."/>
            <person name="Tidwell J."/>
            <person name="Bellgard S.E."/>
            <person name="Bellgard M.I."/>
        </authorList>
    </citation>
    <scope>NUCLEOTIDE SEQUENCE</scope>
    <source>
        <tissue evidence="1">Shoot tissue taken approximately 20 cm above the soil surface</tissue>
    </source>
</reference>
<evidence type="ECO:0000313" key="1">
    <source>
        <dbReference type="EMBL" id="JAD38396.1"/>
    </source>
</evidence>
<organism evidence="1">
    <name type="scientific">Arundo donax</name>
    <name type="common">Giant reed</name>
    <name type="synonym">Donax arundinaceus</name>
    <dbReference type="NCBI Taxonomy" id="35708"/>
    <lineage>
        <taxon>Eukaryota</taxon>
        <taxon>Viridiplantae</taxon>
        <taxon>Streptophyta</taxon>
        <taxon>Embryophyta</taxon>
        <taxon>Tracheophyta</taxon>
        <taxon>Spermatophyta</taxon>
        <taxon>Magnoliopsida</taxon>
        <taxon>Liliopsida</taxon>
        <taxon>Poales</taxon>
        <taxon>Poaceae</taxon>
        <taxon>PACMAD clade</taxon>
        <taxon>Arundinoideae</taxon>
        <taxon>Arundineae</taxon>
        <taxon>Arundo</taxon>
    </lineage>
</organism>
<accession>A0A0A8ZHW0</accession>
<dbReference type="EMBL" id="GBRH01259499">
    <property type="protein sequence ID" value="JAD38396.1"/>
    <property type="molecule type" value="Transcribed_RNA"/>
</dbReference>
<protein>
    <submittedName>
        <fullName evidence="1">Uncharacterized protein</fullName>
    </submittedName>
</protein>
<proteinExistence type="predicted"/>
<name>A0A0A8ZHW0_ARUDO</name>
<sequence length="53" mass="6221">MTEQKIFRIATLINMCQDKLPLQGSKLSINFFIVQEDTNEAKQCHQRQSRNPK</sequence>
<dbReference type="AlphaFoldDB" id="A0A0A8ZHW0"/>